<dbReference type="EMBL" id="JBAMMX010000021">
    <property type="protein sequence ID" value="KAK6919296.1"/>
    <property type="molecule type" value="Genomic_DNA"/>
</dbReference>
<keyword evidence="4" id="KW-1185">Reference proteome</keyword>
<dbReference type="AlphaFoldDB" id="A0AAN8UWG8"/>
<evidence type="ECO:0000313" key="4">
    <source>
        <dbReference type="Proteomes" id="UP001370490"/>
    </source>
</evidence>
<name>A0AAN8UWG8_9MAGN</name>
<accession>A0AAN8UWG8</accession>
<dbReference type="PANTHER" id="PTHR11005">
    <property type="entry name" value="LYSOSOMAL ACID LIPASE-RELATED"/>
    <property type="match status" value="1"/>
</dbReference>
<reference evidence="3 4" key="1">
    <citation type="submission" date="2023-12" db="EMBL/GenBank/DDBJ databases">
        <title>A high-quality genome assembly for Dillenia turbinata (Dilleniales).</title>
        <authorList>
            <person name="Chanderbali A."/>
        </authorList>
    </citation>
    <scope>NUCLEOTIDE SEQUENCE [LARGE SCALE GENOMIC DNA]</scope>
    <source>
        <strain evidence="3">LSX21</strain>
        <tissue evidence="3">Leaf</tissue>
    </source>
</reference>
<gene>
    <name evidence="3" type="ORF">RJ641_015200</name>
</gene>
<proteinExistence type="predicted"/>
<dbReference type="GO" id="GO:0006629">
    <property type="term" value="P:lipid metabolic process"/>
    <property type="evidence" value="ECO:0007669"/>
    <property type="project" value="InterPro"/>
</dbReference>
<feature type="signal peptide" evidence="1">
    <location>
        <begin position="1"/>
        <end position="25"/>
    </location>
</feature>
<feature type="domain" description="Partial AB-hydrolase lipase" evidence="2">
    <location>
        <begin position="53"/>
        <end position="90"/>
    </location>
</feature>
<organism evidence="3 4">
    <name type="scientific">Dillenia turbinata</name>
    <dbReference type="NCBI Taxonomy" id="194707"/>
    <lineage>
        <taxon>Eukaryota</taxon>
        <taxon>Viridiplantae</taxon>
        <taxon>Streptophyta</taxon>
        <taxon>Embryophyta</taxon>
        <taxon>Tracheophyta</taxon>
        <taxon>Spermatophyta</taxon>
        <taxon>Magnoliopsida</taxon>
        <taxon>eudicotyledons</taxon>
        <taxon>Gunneridae</taxon>
        <taxon>Pentapetalae</taxon>
        <taxon>Dilleniales</taxon>
        <taxon>Dilleniaceae</taxon>
        <taxon>Dillenia</taxon>
    </lineage>
</organism>
<dbReference type="Pfam" id="PF04083">
    <property type="entry name" value="Abhydro_lipase"/>
    <property type="match status" value="1"/>
</dbReference>
<evidence type="ECO:0000313" key="3">
    <source>
        <dbReference type="EMBL" id="KAK6919296.1"/>
    </source>
</evidence>
<dbReference type="Proteomes" id="UP001370490">
    <property type="component" value="Unassembled WGS sequence"/>
</dbReference>
<comment type="caution">
    <text evidence="3">The sequence shown here is derived from an EMBL/GenBank/DDBJ whole genome shotgun (WGS) entry which is preliminary data.</text>
</comment>
<protein>
    <submittedName>
        <fullName evidence="3">AB-hydrolase lipase domain</fullName>
    </submittedName>
</protein>
<dbReference type="InterPro" id="IPR006693">
    <property type="entry name" value="AB_hydrolase_lipase"/>
</dbReference>
<sequence length="214" mass="23511">MERSDERRGRTPAFLFLLCCCSAFGARTKLFSTNGNNDAEDGIFKSMVEKRGYVTTQDGFILSTLRIPQDHAGGKNGAKPPVLLQHGLLMGTLISLAAFSQEQLLSMPISAVMLCLIAHMGNITSPPARNAAEKFIAELNFSKRFANSQVLTALNCLPPSEQLKKSSMIDDLPFPYKLMTGQNYCLYSSVINVFLENESQPTSTKITIHLAQSE</sequence>
<evidence type="ECO:0000256" key="1">
    <source>
        <dbReference type="SAM" id="SignalP"/>
    </source>
</evidence>
<evidence type="ECO:0000259" key="2">
    <source>
        <dbReference type="Pfam" id="PF04083"/>
    </source>
</evidence>
<dbReference type="InterPro" id="IPR029058">
    <property type="entry name" value="AB_hydrolase_fold"/>
</dbReference>
<dbReference type="Gene3D" id="3.40.50.1820">
    <property type="entry name" value="alpha/beta hydrolase"/>
    <property type="match status" value="1"/>
</dbReference>
<feature type="chain" id="PRO_5042860342" evidence="1">
    <location>
        <begin position="26"/>
        <end position="214"/>
    </location>
</feature>
<keyword evidence="1" id="KW-0732">Signal</keyword>